<accession>A0A9E6NVV0</accession>
<evidence type="ECO:0000313" key="1">
    <source>
        <dbReference type="EMBL" id="QXI15025.1"/>
    </source>
</evidence>
<evidence type="ECO:0000313" key="2">
    <source>
        <dbReference type="Proteomes" id="UP000631521"/>
    </source>
</evidence>
<dbReference type="SUPFAM" id="SSF53335">
    <property type="entry name" value="S-adenosyl-L-methionine-dependent methyltransferases"/>
    <property type="match status" value="1"/>
</dbReference>
<dbReference type="InterPro" id="IPR029063">
    <property type="entry name" value="SAM-dependent_MTases_sf"/>
</dbReference>
<dbReference type="EMBL" id="CP077091">
    <property type="protein sequence ID" value="QXI15025.1"/>
    <property type="molecule type" value="Genomic_DNA"/>
</dbReference>
<sequence>MINKEKSLFEAAARFHQDMPFQKEPFLKRNWGHGLHSLCSYQGKLKPAMAHWLVKEFVPEGGRLLDLLGGVGTLPFEAALQGREAVSNDKSPFPAKIAAAKLAPPPLDEALRTWQSLWLEIEKVELATSDITAANFGLNGKVHEYYHPETLKEILKARRLFLNKTNFNKAENFAWASLLHVLHGNRPYALSRTSHPITPFSPTGDFVYKSVYEKVKDKITLALKKPLPDNFTPGIGLHGDFRALDASSTGLFDTIITSPPFLGMRFDRPNWLRLWFCGWNETDFHETSLGFLERQQANSSECYADLVDKAAELLKPSGVLIIHIGSGDEKGRRLDVDIANLALSKFNLVYEIKEDVRRAEKHGIKDKGMTKYNHLLFYVKAS</sequence>
<dbReference type="AlphaFoldDB" id="A0A9E6NVV0"/>
<name>A0A9E6NVV0_9PSED</name>
<dbReference type="RefSeq" id="WP_186547369.1">
    <property type="nucleotide sequence ID" value="NZ_CP077091.1"/>
</dbReference>
<dbReference type="KEGG" id="phv:HU739_013905"/>
<keyword evidence="2" id="KW-1185">Reference proteome</keyword>
<organism evidence="1 2">
    <name type="scientific">Pseudomonas hamedanensis</name>
    <dbReference type="NCBI Taxonomy" id="2745504"/>
    <lineage>
        <taxon>Bacteria</taxon>
        <taxon>Pseudomonadati</taxon>
        <taxon>Pseudomonadota</taxon>
        <taxon>Gammaproteobacteria</taxon>
        <taxon>Pseudomonadales</taxon>
        <taxon>Pseudomonadaceae</taxon>
        <taxon>Pseudomonas</taxon>
    </lineage>
</organism>
<gene>
    <name evidence="1" type="ORF">HU739_013905</name>
</gene>
<reference evidence="1 2" key="1">
    <citation type="journal article" date="2020" name="Microorganisms">
        <title>Reliable Identification of Environmental Pseudomonas Isolates Using the rpoD Gene.</title>
        <authorList>
            <consortium name="The Broad Institute Genome Sequencing Platform"/>
            <person name="Girard L."/>
            <person name="Lood C."/>
            <person name="Rokni-Zadeh H."/>
            <person name="van Noort V."/>
            <person name="Lavigne R."/>
            <person name="De Mot R."/>
        </authorList>
    </citation>
    <scope>NUCLEOTIDE SEQUENCE [LARGE SCALE GENOMIC DNA]</scope>
    <source>
        <strain evidence="1 2">SWRI65</strain>
    </source>
</reference>
<dbReference type="Gene3D" id="3.40.50.150">
    <property type="entry name" value="Vaccinia Virus protein VP39"/>
    <property type="match status" value="2"/>
</dbReference>
<dbReference type="REBASE" id="509791">
    <property type="entry name" value="M.PspI65ORF13905P"/>
</dbReference>
<reference evidence="1 2" key="2">
    <citation type="journal article" date="2021" name="Microorganisms">
        <title>The Ever-Expanding Pseudomonas Genus: Description of 43 New Species and Partition of the Pseudomonas putida Group.</title>
        <authorList>
            <person name="Girard L."/>
            <person name="Lood C."/>
            <person name="Hofte M."/>
            <person name="Vandamme P."/>
            <person name="Rokni-Zadeh H."/>
            <person name="van Noort V."/>
            <person name="Lavigne R."/>
            <person name="De Mot R."/>
        </authorList>
    </citation>
    <scope>NUCLEOTIDE SEQUENCE [LARGE SCALE GENOMIC DNA]</scope>
    <source>
        <strain evidence="1 2">SWRI65</strain>
    </source>
</reference>
<proteinExistence type="predicted"/>
<dbReference type="Proteomes" id="UP000631521">
    <property type="component" value="Chromosome"/>
</dbReference>
<protein>
    <submittedName>
        <fullName evidence="1">Uncharacterized protein</fullName>
    </submittedName>
</protein>